<gene>
    <name evidence="7" type="ORF">SAMN05216203_1235</name>
</gene>
<dbReference type="SUPFAM" id="SSF47240">
    <property type="entry name" value="Ferritin-like"/>
    <property type="match status" value="1"/>
</dbReference>
<name>A0A1I6HGW6_9GAMM</name>
<dbReference type="NCBIfam" id="TIGR04535">
    <property type="entry name" value="ferrit_encaps"/>
    <property type="match status" value="1"/>
</dbReference>
<dbReference type="InterPro" id="IPR009078">
    <property type="entry name" value="Ferritin-like_SF"/>
</dbReference>
<keyword evidence="3" id="KW-0408">Iron</keyword>
<evidence type="ECO:0000313" key="8">
    <source>
        <dbReference type="Proteomes" id="UP000198644"/>
    </source>
</evidence>
<dbReference type="AlphaFoldDB" id="A0A1I6HGW6"/>
<dbReference type="GO" id="GO:0140737">
    <property type="term" value="C:encapsulin nanocompartment"/>
    <property type="evidence" value="ECO:0007669"/>
    <property type="project" value="UniProtKB-SubCell"/>
</dbReference>
<sequence>MAGASESYHEPIEQLSEKTRDMHRALVSVQEELEAVDWYQQRADATDDEELKGLLLHNMREEIEHACMVLEWLRRNHPDFAEQMKIYLFTEKPILEAEEEDADLSDASRSGPTKSLNKFTIGSMKGESKS</sequence>
<evidence type="ECO:0000256" key="3">
    <source>
        <dbReference type="ARBA" id="ARBA00023004"/>
    </source>
</evidence>
<comment type="subcellular location">
    <subcellularLocation>
        <location evidence="4">Encapsulin nanocompartment</location>
    </subcellularLocation>
</comment>
<dbReference type="Pfam" id="PF22277">
    <property type="entry name" value="EncFtn-like"/>
    <property type="match status" value="1"/>
</dbReference>
<dbReference type="EMBL" id="FOYW01000001">
    <property type="protein sequence ID" value="SFR53725.1"/>
    <property type="molecule type" value="Genomic_DNA"/>
</dbReference>
<feature type="compositionally biased region" description="Polar residues" evidence="6">
    <location>
        <begin position="110"/>
        <end position="120"/>
    </location>
</feature>
<evidence type="ECO:0000256" key="5">
    <source>
        <dbReference type="ARBA" id="ARBA00033787"/>
    </source>
</evidence>
<feature type="region of interest" description="Disordered" evidence="6">
    <location>
        <begin position="99"/>
        <end position="130"/>
    </location>
</feature>
<keyword evidence="8" id="KW-1185">Reference proteome</keyword>
<dbReference type="Gene3D" id="6.10.140.1960">
    <property type="match status" value="1"/>
</dbReference>
<dbReference type="Proteomes" id="UP000198644">
    <property type="component" value="Unassembled WGS sequence"/>
</dbReference>
<dbReference type="GO" id="GO:0006879">
    <property type="term" value="P:intracellular iron ion homeostasis"/>
    <property type="evidence" value="ECO:0007669"/>
    <property type="project" value="UniProtKB-KW"/>
</dbReference>
<keyword evidence="2" id="KW-0479">Metal-binding</keyword>
<evidence type="ECO:0000313" key="7">
    <source>
        <dbReference type="EMBL" id="SFR53725.1"/>
    </source>
</evidence>
<dbReference type="STRING" id="650891.SAMN05216203_1235"/>
<dbReference type="RefSeq" id="WP_092009829.1">
    <property type="nucleotide sequence ID" value="NZ_FOYW01000001.1"/>
</dbReference>
<evidence type="ECO:0000256" key="1">
    <source>
        <dbReference type="ARBA" id="ARBA00022434"/>
    </source>
</evidence>
<evidence type="ECO:0008006" key="9">
    <source>
        <dbReference type="Google" id="ProtNLM"/>
    </source>
</evidence>
<dbReference type="GO" id="GO:0046872">
    <property type="term" value="F:metal ion binding"/>
    <property type="evidence" value="ECO:0007669"/>
    <property type="project" value="UniProtKB-KW"/>
</dbReference>
<dbReference type="InterPro" id="IPR030907">
    <property type="entry name" value="Ferrit_encaps"/>
</dbReference>
<dbReference type="InterPro" id="IPR054581">
    <property type="entry name" value="EncFtn-like"/>
</dbReference>
<evidence type="ECO:0000256" key="2">
    <source>
        <dbReference type="ARBA" id="ARBA00022723"/>
    </source>
</evidence>
<dbReference type="OrthoDB" id="9796238at2"/>
<keyword evidence="5" id="KW-1284">Encapsulin nanocompartment</keyword>
<proteinExistence type="predicted"/>
<accession>A0A1I6HGW6</accession>
<keyword evidence="1" id="KW-0409">Iron storage</keyword>
<evidence type="ECO:0000256" key="6">
    <source>
        <dbReference type="SAM" id="MobiDB-lite"/>
    </source>
</evidence>
<dbReference type="GO" id="GO:0004322">
    <property type="term" value="F:ferroxidase activity"/>
    <property type="evidence" value="ECO:0007669"/>
    <property type="project" value="InterPro"/>
</dbReference>
<organism evidence="7 8">
    <name type="scientific">Marinobacter daqiaonensis</name>
    <dbReference type="NCBI Taxonomy" id="650891"/>
    <lineage>
        <taxon>Bacteria</taxon>
        <taxon>Pseudomonadati</taxon>
        <taxon>Pseudomonadota</taxon>
        <taxon>Gammaproteobacteria</taxon>
        <taxon>Pseudomonadales</taxon>
        <taxon>Marinobacteraceae</taxon>
        <taxon>Marinobacter</taxon>
    </lineage>
</organism>
<protein>
    <recommendedName>
        <fullName evidence="9">Ferritin</fullName>
    </recommendedName>
</protein>
<evidence type="ECO:0000256" key="4">
    <source>
        <dbReference type="ARBA" id="ARBA00033738"/>
    </source>
</evidence>
<reference evidence="7 8" key="1">
    <citation type="submission" date="2016-10" db="EMBL/GenBank/DDBJ databases">
        <authorList>
            <person name="de Groot N.N."/>
        </authorList>
    </citation>
    <scope>NUCLEOTIDE SEQUENCE [LARGE SCALE GENOMIC DNA]</scope>
    <source>
        <strain evidence="7 8">CGMCC 1.9167</strain>
    </source>
</reference>